<dbReference type="Proteomes" id="UP001233999">
    <property type="component" value="Unassembled WGS sequence"/>
</dbReference>
<name>A0AAD7ZDK2_DIPPU</name>
<evidence type="ECO:0000313" key="2">
    <source>
        <dbReference type="EMBL" id="KAJ9578734.1"/>
    </source>
</evidence>
<feature type="transmembrane region" description="Helical" evidence="1">
    <location>
        <begin position="42"/>
        <end position="63"/>
    </location>
</feature>
<keyword evidence="1" id="KW-0812">Transmembrane</keyword>
<feature type="non-terminal residue" evidence="2">
    <location>
        <position position="81"/>
    </location>
</feature>
<sequence length="81" mass="9901">HKYEYVYGMICRGSIIEYNHLFTVWKCSLIINFSPFRPYLNLYYVINNLFLVFYISCYFFLIIQQSNYNTCRQTHSLTFPI</sequence>
<organism evidence="2 3">
    <name type="scientific">Diploptera punctata</name>
    <name type="common">Pacific beetle cockroach</name>
    <dbReference type="NCBI Taxonomy" id="6984"/>
    <lineage>
        <taxon>Eukaryota</taxon>
        <taxon>Metazoa</taxon>
        <taxon>Ecdysozoa</taxon>
        <taxon>Arthropoda</taxon>
        <taxon>Hexapoda</taxon>
        <taxon>Insecta</taxon>
        <taxon>Pterygota</taxon>
        <taxon>Neoptera</taxon>
        <taxon>Polyneoptera</taxon>
        <taxon>Dictyoptera</taxon>
        <taxon>Blattodea</taxon>
        <taxon>Blaberoidea</taxon>
        <taxon>Blaberidae</taxon>
        <taxon>Diplopterinae</taxon>
        <taxon>Diploptera</taxon>
    </lineage>
</organism>
<accession>A0AAD7ZDK2</accession>
<feature type="non-terminal residue" evidence="2">
    <location>
        <position position="1"/>
    </location>
</feature>
<keyword evidence="1" id="KW-0472">Membrane</keyword>
<reference evidence="2" key="2">
    <citation type="submission" date="2023-05" db="EMBL/GenBank/DDBJ databases">
        <authorList>
            <person name="Fouks B."/>
        </authorList>
    </citation>
    <scope>NUCLEOTIDE SEQUENCE</scope>
    <source>
        <strain evidence="2">Stay&amp;Tobe</strain>
        <tissue evidence="2">Testes</tissue>
    </source>
</reference>
<dbReference type="AlphaFoldDB" id="A0AAD7ZDK2"/>
<keyword evidence="3" id="KW-1185">Reference proteome</keyword>
<evidence type="ECO:0000256" key="1">
    <source>
        <dbReference type="SAM" id="Phobius"/>
    </source>
</evidence>
<reference evidence="2" key="1">
    <citation type="journal article" date="2023" name="IScience">
        <title>Live-bearing cockroach genome reveals convergent evolutionary mechanisms linked to viviparity in insects and beyond.</title>
        <authorList>
            <person name="Fouks B."/>
            <person name="Harrison M.C."/>
            <person name="Mikhailova A.A."/>
            <person name="Marchal E."/>
            <person name="English S."/>
            <person name="Carruthers M."/>
            <person name="Jennings E.C."/>
            <person name="Chiamaka E.L."/>
            <person name="Frigard R.A."/>
            <person name="Pippel M."/>
            <person name="Attardo G.M."/>
            <person name="Benoit J.B."/>
            <person name="Bornberg-Bauer E."/>
            <person name="Tobe S.S."/>
        </authorList>
    </citation>
    <scope>NUCLEOTIDE SEQUENCE</scope>
    <source>
        <strain evidence="2">Stay&amp;Tobe</strain>
    </source>
</reference>
<protein>
    <submittedName>
        <fullName evidence="2">Uncharacterized protein</fullName>
    </submittedName>
</protein>
<proteinExistence type="predicted"/>
<gene>
    <name evidence="2" type="ORF">L9F63_005023</name>
</gene>
<comment type="caution">
    <text evidence="2">The sequence shown here is derived from an EMBL/GenBank/DDBJ whole genome shotgun (WGS) entry which is preliminary data.</text>
</comment>
<evidence type="ECO:0000313" key="3">
    <source>
        <dbReference type="Proteomes" id="UP001233999"/>
    </source>
</evidence>
<keyword evidence="1" id="KW-1133">Transmembrane helix</keyword>
<dbReference type="EMBL" id="JASPKZ010008863">
    <property type="protein sequence ID" value="KAJ9578734.1"/>
    <property type="molecule type" value="Genomic_DNA"/>
</dbReference>